<evidence type="ECO:0000313" key="4">
    <source>
        <dbReference type="EMBL" id="SIT59741.1"/>
    </source>
</evidence>
<dbReference type="STRING" id="1631249.BQ8794_80075"/>
<evidence type="ECO:0000256" key="2">
    <source>
        <dbReference type="ARBA" id="ARBA00007637"/>
    </source>
</evidence>
<dbReference type="Pfam" id="PF01370">
    <property type="entry name" value="Epimerase"/>
    <property type="match status" value="1"/>
</dbReference>
<protein>
    <recommendedName>
        <fullName evidence="3">NAD-dependent epimerase/dehydratase domain-containing protein</fullName>
    </recommendedName>
</protein>
<organism evidence="4 5">
    <name type="scientific">Mesorhizobium prunaredense</name>
    <dbReference type="NCBI Taxonomy" id="1631249"/>
    <lineage>
        <taxon>Bacteria</taxon>
        <taxon>Pseudomonadati</taxon>
        <taxon>Pseudomonadota</taxon>
        <taxon>Alphaproteobacteria</taxon>
        <taxon>Hyphomicrobiales</taxon>
        <taxon>Phyllobacteriaceae</taxon>
        <taxon>Mesorhizobium</taxon>
    </lineage>
</organism>
<dbReference type="PANTHER" id="PTHR43000">
    <property type="entry name" value="DTDP-D-GLUCOSE 4,6-DEHYDRATASE-RELATED"/>
    <property type="match status" value="1"/>
</dbReference>
<comment type="pathway">
    <text evidence="1">Bacterial outer membrane biogenesis; LPS O-antigen biosynthesis.</text>
</comment>
<comment type="similarity">
    <text evidence="2">Belongs to the NAD(P)-dependent epimerase/dehydratase family.</text>
</comment>
<keyword evidence="5" id="KW-1185">Reference proteome</keyword>
<evidence type="ECO:0000313" key="5">
    <source>
        <dbReference type="Proteomes" id="UP000188388"/>
    </source>
</evidence>
<dbReference type="SUPFAM" id="SSF51735">
    <property type="entry name" value="NAD(P)-binding Rossmann-fold domains"/>
    <property type="match status" value="1"/>
</dbReference>
<proteinExistence type="inferred from homology"/>
<evidence type="ECO:0000256" key="1">
    <source>
        <dbReference type="ARBA" id="ARBA00005125"/>
    </source>
</evidence>
<dbReference type="EMBL" id="FTPD01000078">
    <property type="protein sequence ID" value="SIT59741.1"/>
    <property type="molecule type" value="Genomic_DNA"/>
</dbReference>
<gene>
    <name evidence="4" type="ORF">BQ8794_80075</name>
</gene>
<accession>A0A1R3VMN7</accession>
<dbReference type="Proteomes" id="UP000188388">
    <property type="component" value="Unassembled WGS sequence"/>
</dbReference>
<dbReference type="InterPro" id="IPR001509">
    <property type="entry name" value="Epimerase_deHydtase"/>
</dbReference>
<name>A0A1R3VMN7_9HYPH</name>
<dbReference type="InterPro" id="IPR036291">
    <property type="entry name" value="NAD(P)-bd_dom_sf"/>
</dbReference>
<sequence>MIGLRTAGSAPELKDVELRFVIGSRELDAPFVGAVAKGLADLVALRAAAIGFCGIVVDKEGAEIDRALFAVVEETALGALRTGAFFQHPARTIVAHLALEPAVDDERAQSAGLDGAALPVAGQVLVGKRDQRPCQQGVELLDLGGVAGPGFIKGCLARLVIFVEPHLVGGRGQLLHLAIGERGQGEAENACGNQEASDHRCVSRSTAGTACFLVWHTTYPFAAACHPCLTAVSLKLVVLPMRILLTGSSGWLGSALAPRLRALGHDVIGLDPVPSAQTQMIGSIADRDLVMRTVGENRIEAIVHSGALHKPDIEHHRNEDFIETNVRGTLNLLDAGVIRRSALRLHVDDLADDLERDTRRPDRRCAQGRLADGRHVARAAQHLRRNQAFGRTSLPPLSHPVRTAGDRAAHCPVLSRGRRHGACDRAVGRQHQGQ</sequence>
<reference evidence="5" key="1">
    <citation type="submission" date="2017-01" db="EMBL/GenBank/DDBJ databases">
        <authorList>
            <person name="Brunel B."/>
        </authorList>
    </citation>
    <scope>NUCLEOTIDE SEQUENCE [LARGE SCALE GENOMIC DNA]</scope>
</reference>
<dbReference type="Gene3D" id="3.40.50.720">
    <property type="entry name" value="NAD(P)-binding Rossmann-like Domain"/>
    <property type="match status" value="1"/>
</dbReference>
<feature type="domain" description="NAD-dependent epimerase/dehydratase" evidence="3">
    <location>
        <begin position="243"/>
        <end position="336"/>
    </location>
</feature>
<evidence type="ECO:0000259" key="3">
    <source>
        <dbReference type="Pfam" id="PF01370"/>
    </source>
</evidence>
<dbReference type="AlphaFoldDB" id="A0A1R3VMN7"/>